<organism evidence="1 2">
    <name type="scientific">Mesorhabditis belari</name>
    <dbReference type="NCBI Taxonomy" id="2138241"/>
    <lineage>
        <taxon>Eukaryota</taxon>
        <taxon>Metazoa</taxon>
        <taxon>Ecdysozoa</taxon>
        <taxon>Nematoda</taxon>
        <taxon>Chromadorea</taxon>
        <taxon>Rhabditida</taxon>
        <taxon>Rhabditina</taxon>
        <taxon>Rhabditomorpha</taxon>
        <taxon>Rhabditoidea</taxon>
        <taxon>Rhabditidae</taxon>
        <taxon>Mesorhabditinae</taxon>
        <taxon>Mesorhabditis</taxon>
    </lineage>
</organism>
<accession>A0AAF3F0E2</accession>
<dbReference type="Gene3D" id="2.30.30.100">
    <property type="match status" value="1"/>
</dbReference>
<dbReference type="SUPFAM" id="SSF50182">
    <property type="entry name" value="Sm-like ribonucleoproteins"/>
    <property type="match status" value="1"/>
</dbReference>
<reference evidence="2" key="1">
    <citation type="submission" date="2024-02" db="UniProtKB">
        <authorList>
            <consortium name="WormBaseParasite"/>
        </authorList>
    </citation>
    <scope>IDENTIFICATION</scope>
</reference>
<dbReference type="Proteomes" id="UP000887575">
    <property type="component" value="Unassembled WGS sequence"/>
</dbReference>
<protein>
    <submittedName>
        <fullName evidence="2">MHC class I antigen</fullName>
    </submittedName>
</protein>
<dbReference type="AlphaFoldDB" id="A0AAF3F0E2"/>
<evidence type="ECO:0000313" key="2">
    <source>
        <dbReference type="WBParaSite" id="MBELARI_LOCUS19895"/>
    </source>
</evidence>
<dbReference type="InterPro" id="IPR010920">
    <property type="entry name" value="LSM_dom_sf"/>
</dbReference>
<evidence type="ECO:0000313" key="1">
    <source>
        <dbReference type="Proteomes" id="UP000887575"/>
    </source>
</evidence>
<sequence length="67" mass="7956">MVDGRLIKRKFLCTDNTPNIVLADTEERWDVSDETQDVDPEEDWGVDRLTSISRSRYDQQKIHQRFS</sequence>
<name>A0AAF3F0E2_9BILA</name>
<keyword evidence="1" id="KW-1185">Reference proteome</keyword>
<dbReference type="WBParaSite" id="MBELARI_LOCUS19895">
    <property type="protein sequence ID" value="MBELARI_LOCUS19895"/>
    <property type="gene ID" value="MBELARI_LOCUS19895"/>
</dbReference>
<proteinExistence type="predicted"/>